<proteinExistence type="predicted"/>
<protein>
    <submittedName>
        <fullName evidence="6">MerR family transcriptional regulator</fullName>
    </submittedName>
</protein>
<dbReference type="InterPro" id="IPR047057">
    <property type="entry name" value="MerR_fam"/>
</dbReference>
<evidence type="ECO:0000313" key="6">
    <source>
        <dbReference type="EMBL" id="WUM21263.1"/>
    </source>
</evidence>
<dbReference type="SMART" id="SM00422">
    <property type="entry name" value="HTH_MERR"/>
    <property type="match status" value="1"/>
</dbReference>
<dbReference type="Pfam" id="PF13411">
    <property type="entry name" value="MerR_1"/>
    <property type="match status" value="1"/>
</dbReference>
<dbReference type="PANTHER" id="PTHR30204">
    <property type="entry name" value="REDOX-CYCLING DRUG-SENSING TRANSCRIPTIONAL ACTIVATOR SOXR"/>
    <property type="match status" value="1"/>
</dbReference>
<reference evidence="6 7" key="1">
    <citation type="submission" date="2022-10" db="EMBL/GenBank/DDBJ databases">
        <title>The complete genomes of actinobacterial strains from the NBC collection.</title>
        <authorList>
            <person name="Joergensen T.S."/>
            <person name="Alvarez Arevalo M."/>
            <person name="Sterndorff E.B."/>
            <person name="Faurdal D."/>
            <person name="Vuksanovic O."/>
            <person name="Mourched A.-S."/>
            <person name="Charusanti P."/>
            <person name="Shaw S."/>
            <person name="Blin K."/>
            <person name="Weber T."/>
        </authorList>
    </citation>
    <scope>NUCLEOTIDE SEQUENCE [LARGE SCALE GENOMIC DNA]</scope>
    <source>
        <strain evidence="6 7">NBC_00319</strain>
    </source>
</reference>
<dbReference type="PANTHER" id="PTHR30204:SF69">
    <property type="entry name" value="MERR-FAMILY TRANSCRIPTIONAL REGULATOR"/>
    <property type="match status" value="1"/>
</dbReference>
<evidence type="ECO:0000256" key="1">
    <source>
        <dbReference type="ARBA" id="ARBA00022491"/>
    </source>
</evidence>
<evidence type="ECO:0000259" key="5">
    <source>
        <dbReference type="PROSITE" id="PS50937"/>
    </source>
</evidence>
<evidence type="ECO:0000256" key="2">
    <source>
        <dbReference type="ARBA" id="ARBA00023015"/>
    </source>
</evidence>
<dbReference type="Gene3D" id="1.10.1660.10">
    <property type="match status" value="1"/>
</dbReference>
<dbReference type="RefSeq" id="WP_045823242.1">
    <property type="nucleotide sequence ID" value="NZ_CP108021.1"/>
</dbReference>
<dbReference type="CDD" id="cd01282">
    <property type="entry name" value="HTH_MerR-like_sg3"/>
    <property type="match status" value="1"/>
</dbReference>
<dbReference type="Proteomes" id="UP001432128">
    <property type="component" value="Chromosome"/>
</dbReference>
<sequence>MRIGEVERLTGVSARSLRHYDAHGLLATSRHSNGYREFADGTVQQVVRIKRLIEAGFTLETIRDVLPCVNGDRVEMCPEVASLIREELSEIDDAMADLARRRDLVTSMLIGQRLSR</sequence>
<dbReference type="InterPro" id="IPR000551">
    <property type="entry name" value="MerR-type_HTH_dom"/>
</dbReference>
<keyword evidence="3" id="KW-0238">DNA-binding</keyword>
<keyword evidence="2" id="KW-0805">Transcription regulation</keyword>
<organism evidence="6 7">
    <name type="scientific">Williamsia herbipolensis</name>
    <dbReference type="NCBI Taxonomy" id="1603258"/>
    <lineage>
        <taxon>Bacteria</taxon>
        <taxon>Bacillati</taxon>
        <taxon>Actinomycetota</taxon>
        <taxon>Actinomycetes</taxon>
        <taxon>Mycobacteriales</taxon>
        <taxon>Nocardiaceae</taxon>
        <taxon>Williamsia</taxon>
    </lineage>
</organism>
<keyword evidence="1" id="KW-0678">Repressor</keyword>
<dbReference type="PRINTS" id="PR00040">
    <property type="entry name" value="HTHMERR"/>
</dbReference>
<evidence type="ECO:0000256" key="4">
    <source>
        <dbReference type="ARBA" id="ARBA00023163"/>
    </source>
</evidence>
<dbReference type="KEGG" id="whr:OG579_05555"/>
<feature type="domain" description="HTH merR-type" evidence="5">
    <location>
        <begin position="1"/>
        <end position="68"/>
    </location>
</feature>
<keyword evidence="4" id="KW-0804">Transcription</keyword>
<dbReference type="AlphaFoldDB" id="A0AAU4K5G3"/>
<dbReference type="SUPFAM" id="SSF46955">
    <property type="entry name" value="Putative DNA-binding domain"/>
    <property type="match status" value="1"/>
</dbReference>
<keyword evidence="7" id="KW-1185">Reference proteome</keyword>
<dbReference type="GO" id="GO:0003677">
    <property type="term" value="F:DNA binding"/>
    <property type="evidence" value="ECO:0007669"/>
    <property type="project" value="UniProtKB-KW"/>
</dbReference>
<dbReference type="EMBL" id="CP108021">
    <property type="protein sequence ID" value="WUM21263.1"/>
    <property type="molecule type" value="Genomic_DNA"/>
</dbReference>
<dbReference type="PROSITE" id="PS50937">
    <property type="entry name" value="HTH_MERR_2"/>
    <property type="match status" value="1"/>
</dbReference>
<dbReference type="GO" id="GO:0003700">
    <property type="term" value="F:DNA-binding transcription factor activity"/>
    <property type="evidence" value="ECO:0007669"/>
    <property type="project" value="InterPro"/>
</dbReference>
<gene>
    <name evidence="6" type="ORF">OG579_05555</name>
</gene>
<accession>A0AAU4K5G3</accession>
<name>A0AAU4K5G3_9NOCA</name>
<dbReference type="InterPro" id="IPR009061">
    <property type="entry name" value="DNA-bd_dom_put_sf"/>
</dbReference>
<evidence type="ECO:0000313" key="7">
    <source>
        <dbReference type="Proteomes" id="UP001432128"/>
    </source>
</evidence>
<evidence type="ECO:0000256" key="3">
    <source>
        <dbReference type="ARBA" id="ARBA00023125"/>
    </source>
</evidence>